<feature type="compositionally biased region" description="Basic and acidic residues" evidence="1">
    <location>
        <begin position="55"/>
        <end position="70"/>
    </location>
</feature>
<dbReference type="Proteomes" id="UP001489004">
    <property type="component" value="Unassembled WGS sequence"/>
</dbReference>
<proteinExistence type="predicted"/>
<accession>A0AAW1PP32</accession>
<sequence length="97" mass="11140">MSRRRLTSEEFDEWFSRVLAATEPPVREPVMVDMELLRVIWQERREQLRQQERLQARVEEGQPHQAREAVDLTGPGESDEQASTGSAETQPYAAAST</sequence>
<protein>
    <submittedName>
        <fullName evidence="2">Uncharacterized protein</fullName>
    </submittedName>
</protein>
<name>A0AAW1PP32_9CHLO</name>
<keyword evidence="3" id="KW-1185">Reference proteome</keyword>
<comment type="caution">
    <text evidence="2">The sequence shown here is derived from an EMBL/GenBank/DDBJ whole genome shotgun (WGS) entry which is preliminary data.</text>
</comment>
<evidence type="ECO:0000313" key="3">
    <source>
        <dbReference type="Proteomes" id="UP001489004"/>
    </source>
</evidence>
<evidence type="ECO:0000256" key="1">
    <source>
        <dbReference type="SAM" id="MobiDB-lite"/>
    </source>
</evidence>
<reference evidence="2 3" key="1">
    <citation type="journal article" date="2024" name="Nat. Commun.">
        <title>Phylogenomics reveals the evolutionary origins of lichenization in chlorophyte algae.</title>
        <authorList>
            <person name="Puginier C."/>
            <person name="Libourel C."/>
            <person name="Otte J."/>
            <person name="Skaloud P."/>
            <person name="Haon M."/>
            <person name="Grisel S."/>
            <person name="Petersen M."/>
            <person name="Berrin J.G."/>
            <person name="Delaux P.M."/>
            <person name="Dal Grande F."/>
            <person name="Keller J."/>
        </authorList>
    </citation>
    <scope>NUCLEOTIDE SEQUENCE [LARGE SCALE GENOMIC DNA]</scope>
    <source>
        <strain evidence="2 3">SAG 2043</strain>
    </source>
</reference>
<organism evidence="2 3">
    <name type="scientific">[Myrmecia] bisecta</name>
    <dbReference type="NCBI Taxonomy" id="41462"/>
    <lineage>
        <taxon>Eukaryota</taxon>
        <taxon>Viridiplantae</taxon>
        <taxon>Chlorophyta</taxon>
        <taxon>core chlorophytes</taxon>
        <taxon>Trebouxiophyceae</taxon>
        <taxon>Trebouxiales</taxon>
        <taxon>Trebouxiaceae</taxon>
        <taxon>Myrmecia</taxon>
    </lineage>
</organism>
<gene>
    <name evidence="2" type="ORF">WJX72_002568</name>
</gene>
<feature type="compositionally biased region" description="Polar residues" evidence="1">
    <location>
        <begin position="81"/>
        <end position="97"/>
    </location>
</feature>
<evidence type="ECO:0000313" key="2">
    <source>
        <dbReference type="EMBL" id="KAK9815381.1"/>
    </source>
</evidence>
<feature type="region of interest" description="Disordered" evidence="1">
    <location>
        <begin position="55"/>
        <end position="97"/>
    </location>
</feature>
<dbReference type="EMBL" id="JALJOR010000006">
    <property type="protein sequence ID" value="KAK9815381.1"/>
    <property type="molecule type" value="Genomic_DNA"/>
</dbReference>
<dbReference type="AlphaFoldDB" id="A0AAW1PP32"/>